<organism evidence="2 3">
    <name type="scientific">Allacma fusca</name>
    <dbReference type="NCBI Taxonomy" id="39272"/>
    <lineage>
        <taxon>Eukaryota</taxon>
        <taxon>Metazoa</taxon>
        <taxon>Ecdysozoa</taxon>
        <taxon>Arthropoda</taxon>
        <taxon>Hexapoda</taxon>
        <taxon>Collembola</taxon>
        <taxon>Symphypleona</taxon>
        <taxon>Sminthuridae</taxon>
        <taxon>Allacma</taxon>
    </lineage>
</organism>
<accession>A0A8J2JFD9</accession>
<evidence type="ECO:0000313" key="2">
    <source>
        <dbReference type="EMBL" id="CAG7718631.1"/>
    </source>
</evidence>
<comment type="caution">
    <text evidence="2">The sequence shown here is derived from an EMBL/GenBank/DDBJ whole genome shotgun (WGS) entry which is preliminary data.</text>
</comment>
<gene>
    <name evidence="2" type="ORF">AFUS01_LOCUS8008</name>
</gene>
<feature type="transmembrane region" description="Helical" evidence="1">
    <location>
        <begin position="76"/>
        <end position="96"/>
    </location>
</feature>
<name>A0A8J2JFD9_9HEXA</name>
<reference evidence="2" key="1">
    <citation type="submission" date="2021-06" db="EMBL/GenBank/DDBJ databases">
        <authorList>
            <person name="Hodson N. C."/>
            <person name="Mongue J. A."/>
            <person name="Jaron S. K."/>
        </authorList>
    </citation>
    <scope>NUCLEOTIDE SEQUENCE</scope>
</reference>
<dbReference type="Proteomes" id="UP000708208">
    <property type="component" value="Unassembled WGS sequence"/>
</dbReference>
<keyword evidence="3" id="KW-1185">Reference proteome</keyword>
<sequence>MMFLGGLPDSLNLQVAAEEALCANPKKAGLCNHQHLLPALYREALSRARRDQMGKHHFPSSPEHHIGPPIDYSTDAIIYVTVVIIFYAIIIVLLLIPKRSGSRQRATSESGSSGSSARKHWLFFNPISGEAQQATRKESAHFIHRQDAETV</sequence>
<keyword evidence="1" id="KW-1133">Transmembrane helix</keyword>
<evidence type="ECO:0000256" key="1">
    <source>
        <dbReference type="SAM" id="Phobius"/>
    </source>
</evidence>
<keyword evidence="1" id="KW-0472">Membrane</keyword>
<dbReference type="EMBL" id="CAJVCH010054902">
    <property type="protein sequence ID" value="CAG7718631.1"/>
    <property type="molecule type" value="Genomic_DNA"/>
</dbReference>
<evidence type="ECO:0000313" key="3">
    <source>
        <dbReference type="Proteomes" id="UP000708208"/>
    </source>
</evidence>
<dbReference type="OrthoDB" id="6423645at2759"/>
<protein>
    <submittedName>
        <fullName evidence="2">Uncharacterized protein</fullName>
    </submittedName>
</protein>
<proteinExistence type="predicted"/>
<dbReference type="AlphaFoldDB" id="A0A8J2JFD9"/>
<keyword evidence="1" id="KW-0812">Transmembrane</keyword>